<protein>
    <submittedName>
        <fullName evidence="4">Ankyrin repeats (3 copies) domain-containing protein</fullName>
    </submittedName>
</protein>
<evidence type="ECO:0000256" key="3">
    <source>
        <dbReference type="PROSITE-ProRule" id="PRU00023"/>
    </source>
</evidence>
<dbReference type="PROSITE" id="PS50088">
    <property type="entry name" value="ANK_REPEAT"/>
    <property type="match status" value="1"/>
</dbReference>
<dbReference type="SUPFAM" id="SSF48403">
    <property type="entry name" value="Ankyrin repeat"/>
    <property type="match status" value="1"/>
</dbReference>
<comment type="caution">
    <text evidence="4">The sequence shown here is derived from an EMBL/GenBank/DDBJ whole genome shotgun (WGS) entry which is preliminary data.</text>
</comment>
<dbReference type="EMBL" id="JAKKPZ010000045">
    <property type="protein sequence ID" value="KAI1706830.1"/>
    <property type="molecule type" value="Genomic_DNA"/>
</dbReference>
<evidence type="ECO:0000313" key="4">
    <source>
        <dbReference type="EMBL" id="KAI1706830.1"/>
    </source>
</evidence>
<sequence>MAKMFMKAGADVMAETKHGDNVLNWAARSGDNELVEIFLAKGVDPSLLGSGSTPLMNAASQNREKVVKTLLKDKRVRDTINARNSCHSALSYAERDNFTNIAKMLKDNGAW</sequence>
<feature type="repeat" description="ANK" evidence="3">
    <location>
        <begin position="18"/>
        <end position="50"/>
    </location>
</feature>
<proteinExistence type="predicted"/>
<reference evidence="4" key="1">
    <citation type="submission" date="2022-01" db="EMBL/GenBank/DDBJ databases">
        <title>Genome Sequence Resource for Two Populations of Ditylenchus destructor, the Migratory Endoparasitic Phytonematode.</title>
        <authorList>
            <person name="Zhang H."/>
            <person name="Lin R."/>
            <person name="Xie B."/>
        </authorList>
    </citation>
    <scope>NUCLEOTIDE SEQUENCE</scope>
    <source>
        <strain evidence="4">BazhouSP</strain>
    </source>
</reference>
<accession>A0AAD4MZV0</accession>
<dbReference type="PANTHER" id="PTHR24198:SF165">
    <property type="entry name" value="ANKYRIN REPEAT-CONTAINING PROTEIN-RELATED"/>
    <property type="match status" value="1"/>
</dbReference>
<dbReference type="PROSITE" id="PS50297">
    <property type="entry name" value="ANK_REP_REGION"/>
    <property type="match status" value="1"/>
</dbReference>
<dbReference type="PANTHER" id="PTHR24198">
    <property type="entry name" value="ANKYRIN REPEAT AND PROTEIN KINASE DOMAIN-CONTAINING PROTEIN"/>
    <property type="match status" value="1"/>
</dbReference>
<keyword evidence="5" id="KW-1185">Reference proteome</keyword>
<keyword evidence="2 3" id="KW-0040">ANK repeat</keyword>
<evidence type="ECO:0000256" key="1">
    <source>
        <dbReference type="ARBA" id="ARBA00022737"/>
    </source>
</evidence>
<evidence type="ECO:0000256" key="2">
    <source>
        <dbReference type="ARBA" id="ARBA00023043"/>
    </source>
</evidence>
<evidence type="ECO:0000313" key="5">
    <source>
        <dbReference type="Proteomes" id="UP001201812"/>
    </source>
</evidence>
<dbReference type="Gene3D" id="1.25.40.20">
    <property type="entry name" value="Ankyrin repeat-containing domain"/>
    <property type="match status" value="1"/>
</dbReference>
<dbReference type="InterPro" id="IPR002110">
    <property type="entry name" value="Ankyrin_rpt"/>
</dbReference>
<gene>
    <name evidence="4" type="ORF">DdX_12824</name>
</gene>
<dbReference type="AlphaFoldDB" id="A0AAD4MZV0"/>
<dbReference type="SMART" id="SM00248">
    <property type="entry name" value="ANK"/>
    <property type="match status" value="2"/>
</dbReference>
<dbReference type="InterPro" id="IPR036770">
    <property type="entry name" value="Ankyrin_rpt-contain_sf"/>
</dbReference>
<organism evidence="4 5">
    <name type="scientific">Ditylenchus destructor</name>
    <dbReference type="NCBI Taxonomy" id="166010"/>
    <lineage>
        <taxon>Eukaryota</taxon>
        <taxon>Metazoa</taxon>
        <taxon>Ecdysozoa</taxon>
        <taxon>Nematoda</taxon>
        <taxon>Chromadorea</taxon>
        <taxon>Rhabditida</taxon>
        <taxon>Tylenchina</taxon>
        <taxon>Tylenchomorpha</taxon>
        <taxon>Sphaerularioidea</taxon>
        <taxon>Anguinidae</taxon>
        <taxon>Anguininae</taxon>
        <taxon>Ditylenchus</taxon>
    </lineage>
</organism>
<keyword evidence="1" id="KW-0677">Repeat</keyword>
<dbReference type="Pfam" id="PF12796">
    <property type="entry name" value="Ank_2"/>
    <property type="match status" value="1"/>
</dbReference>
<name>A0AAD4MZV0_9BILA</name>
<dbReference type="Proteomes" id="UP001201812">
    <property type="component" value="Unassembled WGS sequence"/>
</dbReference>